<keyword evidence="4" id="KW-0006">Acetoin catabolism</keyword>
<accession>A0A1A6C2E7</accession>
<dbReference type="InterPro" id="IPR000286">
    <property type="entry name" value="HDACs"/>
</dbReference>
<keyword evidence="7" id="KW-1185">Reference proteome</keyword>
<gene>
    <name evidence="6" type="ORF">Thpro_022992</name>
</gene>
<dbReference type="CDD" id="cd09994">
    <property type="entry name" value="HDAC_AcuC_like"/>
    <property type="match status" value="1"/>
</dbReference>
<dbReference type="InterPro" id="IPR037138">
    <property type="entry name" value="His_deacetylse_dom_sf"/>
</dbReference>
<evidence type="ECO:0000313" key="7">
    <source>
        <dbReference type="Proteomes" id="UP000029273"/>
    </source>
</evidence>
<dbReference type="RefSeq" id="WP_038091167.1">
    <property type="nucleotide sequence ID" value="NZ_JQSG02000006.1"/>
</dbReference>
<dbReference type="InterPro" id="IPR003085">
    <property type="entry name" value="AcuC"/>
</dbReference>
<evidence type="ECO:0000313" key="6">
    <source>
        <dbReference type="EMBL" id="OBS08742.1"/>
    </source>
</evidence>
<dbReference type="Proteomes" id="UP000029273">
    <property type="component" value="Unassembled WGS sequence"/>
</dbReference>
<organism evidence="6 7">
    <name type="scientific">Acidihalobacter prosperus</name>
    <dbReference type="NCBI Taxonomy" id="160660"/>
    <lineage>
        <taxon>Bacteria</taxon>
        <taxon>Pseudomonadati</taxon>
        <taxon>Pseudomonadota</taxon>
        <taxon>Gammaproteobacteria</taxon>
        <taxon>Chromatiales</taxon>
        <taxon>Ectothiorhodospiraceae</taxon>
        <taxon>Acidihalobacter</taxon>
    </lineage>
</organism>
<protein>
    <recommendedName>
        <fullName evidence="3">Acetoin utilization protein AcuC</fullName>
    </recommendedName>
</protein>
<reference evidence="6 7" key="1">
    <citation type="journal article" date="2014" name="Genome Announc.">
        <title>Draft Genome Sequence of the Iron-Oxidizing, Acidophilic, and Halotolerant 'Thiobacillus prosperus' Type Strain DSM 5130.</title>
        <authorList>
            <person name="Ossandon F.J."/>
            <person name="Cardenas J.P."/>
            <person name="Corbett M."/>
            <person name="Quatrini R."/>
            <person name="Holmes D.S."/>
            <person name="Watkin E."/>
        </authorList>
    </citation>
    <scope>NUCLEOTIDE SEQUENCE [LARGE SCALE GENOMIC DNA]</scope>
    <source>
        <strain evidence="6 7">DSM 5130</strain>
    </source>
</reference>
<dbReference type="UniPathway" id="UPA00040"/>
<dbReference type="InterPro" id="IPR023696">
    <property type="entry name" value="Ureohydrolase_dom_sf"/>
</dbReference>
<dbReference type="OrthoDB" id="9808367at2"/>
<evidence type="ECO:0000256" key="4">
    <source>
        <dbReference type="ARBA" id="ARBA00022627"/>
    </source>
</evidence>
<dbReference type="EMBL" id="JQSG02000006">
    <property type="protein sequence ID" value="OBS08742.1"/>
    <property type="molecule type" value="Genomic_DNA"/>
</dbReference>
<dbReference type="GO" id="GO:0040029">
    <property type="term" value="P:epigenetic regulation of gene expression"/>
    <property type="evidence" value="ECO:0007669"/>
    <property type="project" value="TreeGrafter"/>
</dbReference>
<dbReference type="STRING" id="160660.BJI67_04940"/>
<dbReference type="PRINTS" id="PR01270">
    <property type="entry name" value="HDASUPER"/>
</dbReference>
<comment type="pathway">
    <text evidence="1">Ketone degradation; acetoin degradation.</text>
</comment>
<name>A0A1A6C2E7_9GAMM</name>
<evidence type="ECO:0000256" key="2">
    <source>
        <dbReference type="ARBA" id="ARBA00005947"/>
    </source>
</evidence>
<dbReference type="PANTHER" id="PTHR10625:SF10">
    <property type="entry name" value="HISTONE DEACETYLASE HDAC1"/>
    <property type="match status" value="1"/>
</dbReference>
<evidence type="ECO:0000256" key="1">
    <source>
        <dbReference type="ARBA" id="ARBA00005101"/>
    </source>
</evidence>
<feature type="domain" description="Histone deacetylase" evidence="5">
    <location>
        <begin position="28"/>
        <end position="321"/>
    </location>
</feature>
<comment type="similarity">
    <text evidence="2">Belongs to the histone deacetylase family.</text>
</comment>
<evidence type="ECO:0000259" key="5">
    <source>
        <dbReference type="Pfam" id="PF00850"/>
    </source>
</evidence>
<dbReference type="PANTHER" id="PTHR10625">
    <property type="entry name" value="HISTONE DEACETYLASE HDAC1-RELATED"/>
    <property type="match status" value="1"/>
</dbReference>
<comment type="caution">
    <text evidence="6">The sequence shown here is derived from an EMBL/GenBank/DDBJ whole genome shotgun (WGS) entry which is preliminary data.</text>
</comment>
<sequence length="411" mass="45200">MTAPTAGSPRAVLIAAARYRRHSYGNNHPLDIPRVSLMLDVIRSYGALDEGEYVESRRASVAELEWFHTREYVSAMQRCEAMGKVIDVYRQQHNIGNLENPYFRDFFATPATATGGSIQGAEQLLAGRVAFSPAGGMHHAMPDRAQGFCYFNDAALAVIRLRRAGLRVLYVDIDAHHGDGVEHALRGDPGAFTLSLHMDTDKAYPFAGGRIEDTGGCANAVNLPLPPGTHDDEYRHAFARVWPAVMEAVRPDAVVLQAGTDPIMPDPLGKFRLSTQAFLEVAARIQADAPRHADGTPRLLVIGGGGYHPLVLARCWAGLWGQLSGRTLPVEMPEKAQALLAEVRWGAEDPEDDDEAEQIERAGTPYRELLSRRLDRPQTGPVRADIVERVDRLLDGHPAFRVSRGRRDTCC</sequence>
<dbReference type="GO" id="GO:0045150">
    <property type="term" value="P:acetoin catabolic process"/>
    <property type="evidence" value="ECO:0007669"/>
    <property type="project" value="UniProtKB-UniPathway"/>
</dbReference>
<evidence type="ECO:0000256" key="3">
    <source>
        <dbReference type="ARBA" id="ARBA00020218"/>
    </source>
</evidence>
<dbReference type="SUPFAM" id="SSF52768">
    <property type="entry name" value="Arginase/deacetylase"/>
    <property type="match status" value="1"/>
</dbReference>
<dbReference type="GO" id="GO:0004407">
    <property type="term" value="F:histone deacetylase activity"/>
    <property type="evidence" value="ECO:0007669"/>
    <property type="project" value="TreeGrafter"/>
</dbReference>
<dbReference type="Gene3D" id="3.40.800.20">
    <property type="entry name" value="Histone deacetylase domain"/>
    <property type="match status" value="1"/>
</dbReference>
<dbReference type="AlphaFoldDB" id="A0A1A6C2E7"/>
<dbReference type="InterPro" id="IPR023801">
    <property type="entry name" value="His_deacetylse_dom"/>
</dbReference>
<proteinExistence type="inferred from homology"/>
<dbReference type="Pfam" id="PF00850">
    <property type="entry name" value="Hist_deacetyl"/>
    <property type="match status" value="1"/>
</dbReference>